<keyword evidence="9" id="KW-0812">Transmembrane</keyword>
<evidence type="ECO:0000256" key="7">
    <source>
        <dbReference type="PIRSR" id="PIRSR602401-1"/>
    </source>
</evidence>
<evidence type="ECO:0000313" key="11">
    <source>
        <dbReference type="EMBL" id="KFX50263.1"/>
    </source>
</evidence>
<organism evidence="11">
    <name type="scientific">Talaromyces marneffei PM1</name>
    <dbReference type="NCBI Taxonomy" id="1077442"/>
    <lineage>
        <taxon>Eukaryota</taxon>
        <taxon>Fungi</taxon>
        <taxon>Dikarya</taxon>
        <taxon>Ascomycota</taxon>
        <taxon>Pezizomycotina</taxon>
        <taxon>Eurotiomycetes</taxon>
        <taxon>Eurotiomycetidae</taxon>
        <taxon>Eurotiales</taxon>
        <taxon>Trichocomaceae</taxon>
        <taxon>Talaromyces</taxon>
        <taxon>Talaromyces sect. Talaromyces</taxon>
    </lineage>
</organism>
<evidence type="ECO:0000256" key="2">
    <source>
        <dbReference type="ARBA" id="ARBA00010617"/>
    </source>
</evidence>
<keyword evidence="9" id="KW-1133">Transmembrane helix</keyword>
<reference evidence="11" key="1">
    <citation type="journal article" date="2014" name="PLoS Genet.">
        <title>Signature Gene Expression Reveals Novel Clues to the Molecular Mechanisms of Dimorphic Transition in Penicillium marneffei.</title>
        <authorList>
            <person name="Yang E."/>
            <person name="Wang G."/>
            <person name="Cai J."/>
            <person name="Woo P.C."/>
            <person name="Lau S.K."/>
            <person name="Yuen K.-Y."/>
            <person name="Chow W.-N."/>
            <person name="Lin X."/>
        </authorList>
    </citation>
    <scope>NUCLEOTIDE SEQUENCE [LARGE SCALE GENOMIC DNA]</scope>
    <source>
        <strain evidence="11">PM1</strain>
    </source>
</reference>
<dbReference type="HOGENOM" id="CLU_001570_27_0_1"/>
<accession>A0A093XYC9</accession>
<proteinExistence type="inferred from homology"/>
<dbReference type="InterPro" id="IPR047146">
    <property type="entry name" value="Cyt_P450_E_CYP52_fungi"/>
</dbReference>
<keyword evidence="10" id="KW-0732">Signal</keyword>
<dbReference type="GO" id="GO:0016705">
    <property type="term" value="F:oxidoreductase activity, acting on paired donors, with incorporation or reduction of molecular oxygen"/>
    <property type="evidence" value="ECO:0007669"/>
    <property type="project" value="InterPro"/>
</dbReference>
<dbReference type="InterPro" id="IPR001128">
    <property type="entry name" value="Cyt_P450"/>
</dbReference>
<dbReference type="InterPro" id="IPR002401">
    <property type="entry name" value="Cyt_P450_E_grp-I"/>
</dbReference>
<evidence type="ECO:0000256" key="3">
    <source>
        <dbReference type="ARBA" id="ARBA00022723"/>
    </source>
</evidence>
<comment type="caution">
    <text evidence="11">The sequence shown here is derived from an EMBL/GenBank/DDBJ whole genome shotgun (WGS) entry which is preliminary data.</text>
</comment>
<comment type="similarity">
    <text evidence="2 8">Belongs to the cytochrome P450 family.</text>
</comment>
<dbReference type="Pfam" id="PF00067">
    <property type="entry name" value="p450"/>
    <property type="match status" value="1"/>
</dbReference>
<evidence type="ECO:0000256" key="9">
    <source>
        <dbReference type="SAM" id="Phobius"/>
    </source>
</evidence>
<dbReference type="GO" id="GO:0004497">
    <property type="term" value="F:monooxygenase activity"/>
    <property type="evidence" value="ECO:0007669"/>
    <property type="project" value="UniProtKB-KW"/>
</dbReference>
<dbReference type="AlphaFoldDB" id="A0A093XYC9"/>
<dbReference type="Gene3D" id="1.10.630.10">
    <property type="entry name" value="Cytochrome P450"/>
    <property type="match status" value="1"/>
</dbReference>
<comment type="cofactor">
    <cofactor evidence="1 7">
        <name>heme</name>
        <dbReference type="ChEBI" id="CHEBI:30413"/>
    </cofactor>
</comment>
<dbReference type="GO" id="GO:0020037">
    <property type="term" value="F:heme binding"/>
    <property type="evidence" value="ECO:0007669"/>
    <property type="project" value="InterPro"/>
</dbReference>
<sequence>MVWPSIAIAIPLFLLLIHFSSKSERSNATIHVQPSGVLGLTTLSSILRHLKSNRFTEWIIDVLSVPGHTAEMNIFGTRFILTEEPENLKAIFTNQIAGIKESDIQITGKHVQELLDRISSSQSTDGLDVYDALDRLQLNIALHRFLGQDKVTDVAAYEKFRKAKHILGLAGTLHLFLGPIGGVVGWFMSRKAKIDVNEYITGLIDFANCSEDSAGKEALQTTPTRDFLLALLLAGKDPTVIGVSWTIYQLAQHPQIYARLRSEIESHIGFEKAPDLASLEKMPFLKMVIQETMRLTPPIGFNFREALQDTTLPRGGGGHGQDPIVVKKGHIVFASIFGMHRLPTSVGIDADSWRPDRWKEWTPPEGEFIPFSTGPRNCLGRSFAQFQMEYIVVRILQKFSGISYEGLEQQVKFEINTKPAFPVLCKFHTD</sequence>
<dbReference type="PANTHER" id="PTHR24287:SF5">
    <property type="entry name" value="P450, PUTATIVE (EUROFUNG)-RELATED"/>
    <property type="match status" value="1"/>
</dbReference>
<evidence type="ECO:0000256" key="4">
    <source>
        <dbReference type="ARBA" id="ARBA00023002"/>
    </source>
</evidence>
<name>A0A093XYC9_TALMA</name>
<dbReference type="PRINTS" id="PR00385">
    <property type="entry name" value="P450"/>
</dbReference>
<feature type="signal peptide" evidence="10">
    <location>
        <begin position="1"/>
        <end position="22"/>
    </location>
</feature>
<dbReference type="InterPro" id="IPR036396">
    <property type="entry name" value="Cyt_P450_sf"/>
</dbReference>
<dbReference type="SUPFAM" id="SSF48264">
    <property type="entry name" value="Cytochrome P450"/>
    <property type="match status" value="1"/>
</dbReference>
<feature type="transmembrane region" description="Helical" evidence="9">
    <location>
        <begin position="166"/>
        <end position="188"/>
    </location>
</feature>
<evidence type="ECO:0000256" key="10">
    <source>
        <dbReference type="SAM" id="SignalP"/>
    </source>
</evidence>
<keyword evidence="9" id="KW-0472">Membrane</keyword>
<evidence type="ECO:0000256" key="1">
    <source>
        <dbReference type="ARBA" id="ARBA00001971"/>
    </source>
</evidence>
<protein>
    <submittedName>
        <fullName evidence="11">Cytochrome P450</fullName>
    </submittedName>
</protein>
<dbReference type="PROSITE" id="PS00086">
    <property type="entry name" value="CYTOCHROME_P450"/>
    <property type="match status" value="1"/>
</dbReference>
<keyword evidence="5 7" id="KW-0408">Iron</keyword>
<evidence type="ECO:0000256" key="6">
    <source>
        <dbReference type="ARBA" id="ARBA00023033"/>
    </source>
</evidence>
<evidence type="ECO:0000256" key="8">
    <source>
        <dbReference type="RuleBase" id="RU000461"/>
    </source>
</evidence>
<keyword evidence="4 8" id="KW-0560">Oxidoreductase</keyword>
<feature type="binding site" description="axial binding residue" evidence="7">
    <location>
        <position position="378"/>
    </location>
    <ligand>
        <name>heme</name>
        <dbReference type="ChEBI" id="CHEBI:30413"/>
    </ligand>
    <ligandPart>
        <name>Fe</name>
        <dbReference type="ChEBI" id="CHEBI:18248"/>
    </ligandPart>
</feature>
<dbReference type="EMBL" id="JPOX01000007">
    <property type="protein sequence ID" value="KFX50263.1"/>
    <property type="molecule type" value="Genomic_DNA"/>
</dbReference>
<evidence type="ECO:0000256" key="5">
    <source>
        <dbReference type="ARBA" id="ARBA00023004"/>
    </source>
</evidence>
<keyword evidence="3 7" id="KW-0479">Metal-binding</keyword>
<feature type="chain" id="PRO_5001890040" evidence="10">
    <location>
        <begin position="23"/>
        <end position="430"/>
    </location>
</feature>
<dbReference type="GO" id="GO:0005506">
    <property type="term" value="F:iron ion binding"/>
    <property type="evidence" value="ECO:0007669"/>
    <property type="project" value="InterPro"/>
</dbReference>
<dbReference type="PRINTS" id="PR00463">
    <property type="entry name" value="EP450I"/>
</dbReference>
<dbReference type="PANTHER" id="PTHR24287">
    <property type="entry name" value="P450, PUTATIVE (EUROFUNG)-RELATED"/>
    <property type="match status" value="1"/>
</dbReference>
<dbReference type="InterPro" id="IPR017972">
    <property type="entry name" value="Cyt_P450_CS"/>
</dbReference>
<keyword evidence="6 8" id="KW-0503">Monooxygenase</keyword>
<gene>
    <name evidence="11" type="ORF">GQ26_0070310</name>
</gene>
<keyword evidence="7 8" id="KW-0349">Heme</keyword>